<dbReference type="SUPFAM" id="SSF52540">
    <property type="entry name" value="P-loop containing nucleoside triphosphate hydrolases"/>
    <property type="match status" value="1"/>
</dbReference>
<dbReference type="GO" id="GO:0004386">
    <property type="term" value="F:helicase activity"/>
    <property type="evidence" value="ECO:0007669"/>
    <property type="project" value="InterPro"/>
</dbReference>
<keyword evidence="1" id="KW-0696">RNA-directed RNA polymerase</keyword>
<dbReference type="OrthoDB" id="6513042at2759"/>
<keyword evidence="1" id="KW-0808">Transferase</keyword>
<dbReference type="Gene3D" id="3.40.50.300">
    <property type="entry name" value="P-loop containing nucleotide triphosphate hydrolases"/>
    <property type="match status" value="1"/>
</dbReference>
<dbReference type="GO" id="GO:0030422">
    <property type="term" value="P:siRNA processing"/>
    <property type="evidence" value="ECO:0007669"/>
    <property type="project" value="TreeGrafter"/>
</dbReference>
<dbReference type="InterPro" id="IPR041677">
    <property type="entry name" value="DNA2/NAM7_AAA_11"/>
</dbReference>
<keyword evidence="1" id="KW-0548">Nucleotidyltransferase</keyword>
<dbReference type="GO" id="GO:0003723">
    <property type="term" value="F:RNA binding"/>
    <property type="evidence" value="ECO:0007669"/>
    <property type="project" value="UniProtKB-KW"/>
</dbReference>
<keyword evidence="5" id="KW-1185">Reference proteome</keyword>
<dbReference type="EMBL" id="MU004188">
    <property type="protein sequence ID" value="KAF2495767.1"/>
    <property type="molecule type" value="Genomic_DNA"/>
</dbReference>
<dbReference type="InterPro" id="IPR027417">
    <property type="entry name" value="P-loop_NTPase"/>
</dbReference>
<dbReference type="PANTHER" id="PTHR23079:SF55">
    <property type="entry name" value="RNA-DIRECTED RNA POLYMERASE"/>
    <property type="match status" value="1"/>
</dbReference>
<dbReference type="GO" id="GO:0031380">
    <property type="term" value="C:nuclear RNA-directed RNA polymerase complex"/>
    <property type="evidence" value="ECO:0007669"/>
    <property type="project" value="TreeGrafter"/>
</dbReference>
<feature type="domain" description="RDRP core" evidence="2">
    <location>
        <begin position="10"/>
        <end position="224"/>
    </location>
</feature>
<dbReference type="AlphaFoldDB" id="A0A6A6QXJ2"/>
<dbReference type="InterPro" id="IPR007855">
    <property type="entry name" value="RDRP"/>
</dbReference>
<dbReference type="GO" id="GO:0003968">
    <property type="term" value="F:RNA-directed RNA polymerase activity"/>
    <property type="evidence" value="ECO:0007669"/>
    <property type="project" value="UniProtKB-KW"/>
</dbReference>
<comment type="similarity">
    <text evidence="1">Belongs to the RdRP family.</text>
</comment>
<dbReference type="Pfam" id="PF13086">
    <property type="entry name" value="AAA_11"/>
    <property type="match status" value="1"/>
</dbReference>
<name>A0A6A6QXJ2_9PEZI</name>
<sequence length="1025" mass="115305">MDLAERLLIEGTETVQSHIRKLVKDEQTKMINKRGEQKSRIFIQKSRLLFGICDPYGVLKDGQCYVRVTAHLDGEPRTIINTEVLVTRNPCLHPGDLRKFKAIECPQLSHLVDCIVFPTRGKRAGADLMSGGDLDGDKFFVCWDPDIIPRTLSEPAEYPGGTEPVTFGTITDDDRIKYFAEYTSVSLGQVKNLYLDWARLKGPMSAECQQLNRLFSQCVDGNRIKIPEHFKDPPKPPPTTPFIVDVLHEGARSLLDAAAIMPGNIEHGSFDALELLLSRDSLALSEFELIQLALRWCDKNHEDFAELAPLFNFNSLSDQQKAWTLTRLPTTENLSCLVMNGLMQSAIASHTELKRFGLHHPGLRWKRVFDSNSDRMGTFLSSTSRILEIFHKKLILLRIDERLSVAIYVPKKIESHQECEVDSSVRVFAFPHSQGVQSPNYVVVPTKAHYRLFCDSSALQLYQSKRSNTWIFLQHGPLNDSTCRNTKSTGDKRRQKQITVDEGANFELRASIALDKINKRIKTHVGRVNQTGVLAAEVYVISNRDVKSLQKLDEWLNYIDTENMLPLFEQEARAYTTTTLKGVDWLVLPEHFAVIARDGKVHEARHIESVDRLTALLDWLLRLRQFSTTGTIYRILLEPETVRKLSNRETLGVLLQYLPRVPWVSGIFLGSQSWHLHREETPFKDGLTDMSFNLLCSLVLCASRVGDFIMEPLQSVLREMRQLRIQELSELVELIALAAPSAESAMKMMLEIIDPETTRLVVGPPVATARLTKQLFGIALEHADETEEAKNAKIIPNGLLLDLTYKHESKGFFIVECKLRVDAKIGIRTGDHVRLTPASPPENEPVRSPIAIDAIVESADMGLGTFRCLQDPPEYLGDCSWHLLNCGSFTSGKTMMDAVSNLYTTKLECCRIYDTLALRHGKGNAGFVKLPFQIDPALNRSQNQAIESAMTNPVSLLWGPPGTGKTRTVVAILLQLLVVAPDKRILVAAPTHNAVDNILRKFIEEGVHTRTNTTPIRVSTDSLKI</sequence>
<comment type="catalytic activity">
    <reaction evidence="1">
        <text>RNA(n) + a ribonucleoside 5'-triphosphate = RNA(n+1) + diphosphate</text>
        <dbReference type="Rhea" id="RHEA:21248"/>
        <dbReference type="Rhea" id="RHEA-COMP:14527"/>
        <dbReference type="Rhea" id="RHEA-COMP:17342"/>
        <dbReference type="ChEBI" id="CHEBI:33019"/>
        <dbReference type="ChEBI" id="CHEBI:61557"/>
        <dbReference type="ChEBI" id="CHEBI:140395"/>
        <dbReference type="EC" id="2.7.7.48"/>
    </reaction>
</comment>
<evidence type="ECO:0000256" key="1">
    <source>
        <dbReference type="RuleBase" id="RU363098"/>
    </source>
</evidence>
<evidence type="ECO:0000313" key="4">
    <source>
        <dbReference type="EMBL" id="KAF2495767.1"/>
    </source>
</evidence>
<feature type="domain" description="DNA2/NAM7 helicase helicase" evidence="3">
    <location>
        <begin position="938"/>
        <end position="1018"/>
    </location>
</feature>
<evidence type="ECO:0000313" key="5">
    <source>
        <dbReference type="Proteomes" id="UP000799750"/>
    </source>
</evidence>
<protein>
    <recommendedName>
        <fullName evidence="1">RNA-dependent RNA polymerase</fullName>
        <ecNumber evidence="1">2.7.7.48</ecNumber>
    </recommendedName>
</protein>
<keyword evidence="1" id="KW-0694">RNA-binding</keyword>
<gene>
    <name evidence="4" type="ORF">BU16DRAFT_356202</name>
</gene>
<evidence type="ECO:0000259" key="2">
    <source>
        <dbReference type="Pfam" id="PF05183"/>
    </source>
</evidence>
<organism evidence="4 5">
    <name type="scientific">Lophium mytilinum</name>
    <dbReference type="NCBI Taxonomy" id="390894"/>
    <lineage>
        <taxon>Eukaryota</taxon>
        <taxon>Fungi</taxon>
        <taxon>Dikarya</taxon>
        <taxon>Ascomycota</taxon>
        <taxon>Pezizomycotina</taxon>
        <taxon>Dothideomycetes</taxon>
        <taxon>Pleosporomycetidae</taxon>
        <taxon>Mytilinidiales</taxon>
        <taxon>Mytilinidiaceae</taxon>
        <taxon>Lophium</taxon>
    </lineage>
</organism>
<dbReference type="Pfam" id="PF05183">
    <property type="entry name" value="RdRP"/>
    <property type="match status" value="1"/>
</dbReference>
<dbReference type="InterPro" id="IPR057596">
    <property type="entry name" value="RDRP_core"/>
</dbReference>
<reference evidence="4" key="1">
    <citation type="journal article" date="2020" name="Stud. Mycol.">
        <title>101 Dothideomycetes genomes: a test case for predicting lifestyles and emergence of pathogens.</title>
        <authorList>
            <person name="Haridas S."/>
            <person name="Albert R."/>
            <person name="Binder M."/>
            <person name="Bloem J."/>
            <person name="Labutti K."/>
            <person name="Salamov A."/>
            <person name="Andreopoulos B."/>
            <person name="Baker S."/>
            <person name="Barry K."/>
            <person name="Bills G."/>
            <person name="Bluhm B."/>
            <person name="Cannon C."/>
            <person name="Castanera R."/>
            <person name="Culley D."/>
            <person name="Daum C."/>
            <person name="Ezra D."/>
            <person name="Gonzalez J."/>
            <person name="Henrissat B."/>
            <person name="Kuo A."/>
            <person name="Liang C."/>
            <person name="Lipzen A."/>
            <person name="Lutzoni F."/>
            <person name="Magnuson J."/>
            <person name="Mondo S."/>
            <person name="Nolan M."/>
            <person name="Ohm R."/>
            <person name="Pangilinan J."/>
            <person name="Park H.-J."/>
            <person name="Ramirez L."/>
            <person name="Alfaro M."/>
            <person name="Sun H."/>
            <person name="Tritt A."/>
            <person name="Yoshinaga Y."/>
            <person name="Zwiers L.-H."/>
            <person name="Turgeon B."/>
            <person name="Goodwin S."/>
            <person name="Spatafora J."/>
            <person name="Crous P."/>
            <person name="Grigoriev I."/>
        </authorList>
    </citation>
    <scope>NUCLEOTIDE SEQUENCE</scope>
    <source>
        <strain evidence="4">CBS 269.34</strain>
    </source>
</reference>
<dbReference type="PANTHER" id="PTHR23079">
    <property type="entry name" value="RNA-DEPENDENT RNA POLYMERASE"/>
    <property type="match status" value="1"/>
</dbReference>
<dbReference type="CDD" id="cd17934">
    <property type="entry name" value="DEXXQc_Upf1-like"/>
    <property type="match status" value="1"/>
</dbReference>
<proteinExistence type="inferred from homology"/>
<evidence type="ECO:0000259" key="3">
    <source>
        <dbReference type="Pfam" id="PF13086"/>
    </source>
</evidence>
<dbReference type="EC" id="2.7.7.48" evidence="1"/>
<accession>A0A6A6QXJ2</accession>
<dbReference type="Proteomes" id="UP000799750">
    <property type="component" value="Unassembled WGS sequence"/>
</dbReference>